<comment type="caution">
    <text evidence="1">The sequence shown here is derived from an EMBL/GenBank/DDBJ whole genome shotgun (WGS) entry which is preliminary data.</text>
</comment>
<accession>A0A9X6XVM3</accession>
<dbReference type="Proteomes" id="UP000219922">
    <property type="component" value="Unassembled WGS sequence"/>
</dbReference>
<gene>
    <name evidence="1" type="ORF">CON36_32075</name>
</gene>
<organism evidence="1 2">
    <name type="scientific">Bacillus cereus</name>
    <dbReference type="NCBI Taxonomy" id="1396"/>
    <lineage>
        <taxon>Bacteria</taxon>
        <taxon>Bacillati</taxon>
        <taxon>Bacillota</taxon>
        <taxon>Bacilli</taxon>
        <taxon>Bacillales</taxon>
        <taxon>Bacillaceae</taxon>
        <taxon>Bacillus</taxon>
        <taxon>Bacillus cereus group</taxon>
    </lineage>
</organism>
<proteinExistence type="predicted"/>
<sequence length="80" mass="9640">MYKCYGCDKEYIIEEKAKTCCTEMIQHDNEDFSFPRKTFSIVPSSRTHCCPNVRHGDKSWLVWLKPEEKCPMCDYIWRPR</sequence>
<dbReference type="RefSeq" id="WP_098006686.1">
    <property type="nucleotide sequence ID" value="NZ_NVMX01000118.1"/>
</dbReference>
<reference evidence="1 2" key="1">
    <citation type="submission" date="2017-09" db="EMBL/GenBank/DDBJ databases">
        <title>Large-scale bioinformatics analysis of Bacillus genomes uncovers conserved roles of natural products in bacterial physiology.</title>
        <authorList>
            <consortium name="Agbiome Team Llc"/>
            <person name="Bleich R.M."/>
            <person name="Grubbs K.J."/>
            <person name="Santa Maria K.C."/>
            <person name="Allen S.E."/>
            <person name="Farag S."/>
            <person name="Shank E.A."/>
            <person name="Bowers A."/>
        </authorList>
    </citation>
    <scope>NUCLEOTIDE SEQUENCE [LARGE SCALE GENOMIC DNA]</scope>
    <source>
        <strain evidence="1 2">AFS092789</strain>
    </source>
</reference>
<evidence type="ECO:0000313" key="1">
    <source>
        <dbReference type="EMBL" id="PDZ94759.1"/>
    </source>
</evidence>
<name>A0A9X6XVM3_BACCE</name>
<protein>
    <submittedName>
        <fullName evidence="1">Uncharacterized protein</fullName>
    </submittedName>
</protein>
<evidence type="ECO:0000313" key="2">
    <source>
        <dbReference type="Proteomes" id="UP000219922"/>
    </source>
</evidence>
<dbReference type="EMBL" id="NVMX01000118">
    <property type="protein sequence ID" value="PDZ94759.1"/>
    <property type="molecule type" value="Genomic_DNA"/>
</dbReference>
<dbReference type="AlphaFoldDB" id="A0A9X6XVM3"/>